<evidence type="ECO:0000256" key="5">
    <source>
        <dbReference type="PROSITE-ProRule" id="PRU01248"/>
    </source>
</evidence>
<comment type="caution">
    <text evidence="8">The sequence shown here is derived from an EMBL/GenBank/DDBJ whole genome shotgun (WGS) entry which is preliminary data.</text>
</comment>
<evidence type="ECO:0000259" key="7">
    <source>
        <dbReference type="PROSITE" id="PS51900"/>
    </source>
</evidence>
<dbReference type="InterPro" id="IPR010998">
    <property type="entry name" value="Integrase_recombinase_N"/>
</dbReference>
<dbReference type="EMBL" id="MAYW01000058">
    <property type="protein sequence ID" value="ODS32544.1"/>
    <property type="molecule type" value="Genomic_DNA"/>
</dbReference>
<dbReference type="GO" id="GO:0006310">
    <property type="term" value="P:DNA recombination"/>
    <property type="evidence" value="ECO:0007669"/>
    <property type="project" value="UniProtKB-KW"/>
</dbReference>
<keyword evidence="2" id="KW-0229">DNA integration</keyword>
<dbReference type="InterPro" id="IPR050090">
    <property type="entry name" value="Tyrosine_recombinase_XerCD"/>
</dbReference>
<dbReference type="Gene3D" id="1.10.150.130">
    <property type="match status" value="1"/>
</dbReference>
<dbReference type="Pfam" id="PF00589">
    <property type="entry name" value="Phage_integrase"/>
    <property type="match status" value="1"/>
</dbReference>
<comment type="similarity">
    <text evidence="1">Belongs to the 'phage' integrase family.</text>
</comment>
<protein>
    <submittedName>
        <fullName evidence="8">Transcription regulator</fullName>
    </submittedName>
</protein>
<evidence type="ECO:0000256" key="2">
    <source>
        <dbReference type="ARBA" id="ARBA00022908"/>
    </source>
</evidence>
<dbReference type="InterPro" id="IPR044068">
    <property type="entry name" value="CB"/>
</dbReference>
<feature type="domain" description="Core-binding (CB)" evidence="7">
    <location>
        <begin position="1"/>
        <end position="81"/>
    </location>
</feature>
<evidence type="ECO:0000256" key="3">
    <source>
        <dbReference type="ARBA" id="ARBA00023125"/>
    </source>
</evidence>
<dbReference type="AlphaFoldDB" id="A0A1E3XC57"/>
<dbReference type="NCBIfam" id="NF040815">
    <property type="entry name" value="recomb_XerA_Arch"/>
    <property type="match status" value="1"/>
</dbReference>
<dbReference type="Pfam" id="PF13495">
    <property type="entry name" value="Phage_int_SAM_4"/>
    <property type="match status" value="1"/>
</dbReference>
<dbReference type="PANTHER" id="PTHR30349:SF64">
    <property type="entry name" value="PROPHAGE INTEGRASE INTD-RELATED"/>
    <property type="match status" value="1"/>
</dbReference>
<evidence type="ECO:0000259" key="6">
    <source>
        <dbReference type="PROSITE" id="PS51898"/>
    </source>
</evidence>
<accession>A0A1E3XC57</accession>
<dbReference type="GO" id="GO:0003677">
    <property type="term" value="F:DNA binding"/>
    <property type="evidence" value="ECO:0007669"/>
    <property type="project" value="UniProtKB-UniRule"/>
</dbReference>
<dbReference type="PROSITE" id="PS51900">
    <property type="entry name" value="CB"/>
    <property type="match status" value="1"/>
</dbReference>
<gene>
    <name evidence="8" type="ORF">SCARUB_02344</name>
</gene>
<dbReference type="InterPro" id="IPR002104">
    <property type="entry name" value="Integrase_catalytic"/>
</dbReference>
<dbReference type="InterPro" id="IPR004107">
    <property type="entry name" value="Integrase_SAM-like_N"/>
</dbReference>
<sequence>MERLRDRMLEEMKLRNLSPRTIRAYMSHMERYSKLFGKSPASMGEAEIRKYLRYLREERKVSWSNINVAYNAIRFFYIKTLNREFCVGKIPRPKTEHKLPIVLSKTEVKSIIEAPRNLKYKTILMTLYSTGCRLSEVSHLKVTDIDSKRMQVRVDQGKGKKDRYTLLSETLLITLRDYWRSYTPKTWLFFGCNKDTPLTVSSIQKAFKDAKKKAGIIKPATVHTLRHSFATHLLESGADLFTIQKLLGHANVRTTGIYIHVQRKNIIKIVNPLDRMEESP</sequence>
<dbReference type="PANTHER" id="PTHR30349">
    <property type="entry name" value="PHAGE INTEGRASE-RELATED"/>
    <property type="match status" value="1"/>
</dbReference>
<reference evidence="8 9" key="1">
    <citation type="submission" date="2016-07" db="EMBL/GenBank/DDBJ databases">
        <title>Draft genome of Scalindua rubra, obtained from a brine-seawater interface in the Red Sea, sheds light on salt adaptation in anammox bacteria.</title>
        <authorList>
            <person name="Speth D.R."/>
            <person name="Lagkouvardos I."/>
            <person name="Wang Y."/>
            <person name="Qian P.-Y."/>
            <person name="Dutilh B.E."/>
            <person name="Jetten M.S."/>
        </authorList>
    </citation>
    <scope>NUCLEOTIDE SEQUENCE [LARGE SCALE GENOMIC DNA]</scope>
    <source>
        <strain evidence="8">BSI-1</strain>
    </source>
</reference>
<evidence type="ECO:0000313" key="8">
    <source>
        <dbReference type="EMBL" id="ODS32544.1"/>
    </source>
</evidence>
<feature type="domain" description="Tyr recombinase" evidence="6">
    <location>
        <begin position="98"/>
        <end position="271"/>
    </location>
</feature>
<keyword evidence="3 5" id="KW-0238">DNA-binding</keyword>
<dbReference type="Gene3D" id="1.10.443.10">
    <property type="entry name" value="Intergrase catalytic core"/>
    <property type="match status" value="1"/>
</dbReference>
<dbReference type="InterPro" id="IPR013762">
    <property type="entry name" value="Integrase-like_cat_sf"/>
</dbReference>
<name>A0A1E3XC57_9BACT</name>
<keyword evidence="4" id="KW-0233">DNA recombination</keyword>
<dbReference type="PROSITE" id="PS51898">
    <property type="entry name" value="TYR_RECOMBINASE"/>
    <property type="match status" value="1"/>
</dbReference>
<dbReference type="Proteomes" id="UP000094056">
    <property type="component" value="Unassembled WGS sequence"/>
</dbReference>
<evidence type="ECO:0000313" key="9">
    <source>
        <dbReference type="Proteomes" id="UP000094056"/>
    </source>
</evidence>
<evidence type="ECO:0000256" key="1">
    <source>
        <dbReference type="ARBA" id="ARBA00008857"/>
    </source>
</evidence>
<dbReference type="InterPro" id="IPR011010">
    <property type="entry name" value="DNA_brk_join_enz"/>
</dbReference>
<evidence type="ECO:0000256" key="4">
    <source>
        <dbReference type="ARBA" id="ARBA00023172"/>
    </source>
</evidence>
<proteinExistence type="inferred from homology"/>
<organism evidence="8 9">
    <name type="scientific">Candidatus Scalindua rubra</name>
    <dbReference type="NCBI Taxonomy" id="1872076"/>
    <lineage>
        <taxon>Bacteria</taxon>
        <taxon>Pseudomonadati</taxon>
        <taxon>Planctomycetota</taxon>
        <taxon>Candidatus Brocadiia</taxon>
        <taxon>Candidatus Brocadiales</taxon>
        <taxon>Candidatus Scalinduaceae</taxon>
        <taxon>Candidatus Scalindua</taxon>
    </lineage>
</organism>
<dbReference type="GO" id="GO:0015074">
    <property type="term" value="P:DNA integration"/>
    <property type="evidence" value="ECO:0007669"/>
    <property type="project" value="UniProtKB-KW"/>
</dbReference>
<dbReference type="SUPFAM" id="SSF56349">
    <property type="entry name" value="DNA breaking-rejoining enzymes"/>
    <property type="match status" value="1"/>
</dbReference>